<keyword evidence="3" id="KW-1185">Reference proteome</keyword>
<evidence type="ECO:0000313" key="3">
    <source>
        <dbReference type="Proteomes" id="UP000234211"/>
    </source>
</evidence>
<keyword evidence="1" id="KW-0472">Membrane</keyword>
<reference evidence="3" key="1">
    <citation type="submission" date="2017-11" db="EMBL/GenBank/DDBJ databases">
        <authorList>
            <person name="Duchaud E."/>
        </authorList>
    </citation>
    <scope>NUCLEOTIDE SEQUENCE [LARGE SCALE GENOMIC DNA]</scope>
    <source>
        <strain evidence="3">Tenacibaculum sp. TNO020</strain>
    </source>
</reference>
<evidence type="ECO:0000256" key="1">
    <source>
        <dbReference type="SAM" id="Phobius"/>
    </source>
</evidence>
<keyword evidence="1" id="KW-0812">Transmembrane</keyword>
<dbReference type="AlphaFoldDB" id="A0A2H1YKS5"/>
<feature type="transmembrane region" description="Helical" evidence="1">
    <location>
        <begin position="12"/>
        <end position="29"/>
    </location>
</feature>
<gene>
    <name evidence="2" type="ORF">TNO020_50079</name>
</gene>
<dbReference type="RefSeq" id="WP_101918300.1">
    <property type="nucleotide sequence ID" value="NZ_JAFMUR010000007.1"/>
</dbReference>
<keyword evidence="1" id="KW-1133">Transmembrane helix</keyword>
<dbReference type="Proteomes" id="UP000234211">
    <property type="component" value="Unassembled WGS sequence"/>
</dbReference>
<evidence type="ECO:0000313" key="2">
    <source>
        <dbReference type="EMBL" id="SOS75677.1"/>
    </source>
</evidence>
<organism evidence="2 3">
    <name type="scientific">Tenacibaculum piscium</name>
    <dbReference type="NCBI Taxonomy" id="1458515"/>
    <lineage>
        <taxon>Bacteria</taxon>
        <taxon>Pseudomonadati</taxon>
        <taxon>Bacteroidota</taxon>
        <taxon>Flavobacteriia</taxon>
        <taxon>Flavobacteriales</taxon>
        <taxon>Flavobacteriaceae</taxon>
        <taxon>Tenacibaculum</taxon>
    </lineage>
</organism>
<dbReference type="GeneID" id="86944031"/>
<sequence>MEEKEEKNKYIKLLLSILFDGIGLLSFVIPGVGEFIDVIWAPLSAFLIKRMYKGTKGNVAATLSFIEEALPGLDIIPTFTLTWIYTYIIASNKKIAKITQ</sequence>
<dbReference type="EMBL" id="OENF01000040">
    <property type="protein sequence ID" value="SOS75677.1"/>
    <property type="molecule type" value="Genomic_DNA"/>
</dbReference>
<name>A0A2H1YKS5_9FLAO</name>
<dbReference type="OrthoDB" id="1144067at2"/>
<proteinExistence type="predicted"/>
<protein>
    <submittedName>
        <fullName evidence="2">Uncharacterized protein</fullName>
    </submittedName>
</protein>
<accession>A0A2H1YKS5</accession>